<organism evidence="2 3">
    <name type="scientific">Cymbomonas tetramitiformis</name>
    <dbReference type="NCBI Taxonomy" id="36881"/>
    <lineage>
        <taxon>Eukaryota</taxon>
        <taxon>Viridiplantae</taxon>
        <taxon>Chlorophyta</taxon>
        <taxon>Pyramimonadophyceae</taxon>
        <taxon>Pyramimonadales</taxon>
        <taxon>Pyramimonadaceae</taxon>
        <taxon>Cymbomonas</taxon>
    </lineage>
</organism>
<keyword evidence="3" id="KW-1185">Reference proteome</keyword>
<dbReference type="EMBL" id="LGRX02023677">
    <property type="protein sequence ID" value="KAK3254373.1"/>
    <property type="molecule type" value="Genomic_DNA"/>
</dbReference>
<dbReference type="AlphaFoldDB" id="A0AAE0CH99"/>
<dbReference type="Proteomes" id="UP001190700">
    <property type="component" value="Unassembled WGS sequence"/>
</dbReference>
<evidence type="ECO:0000313" key="2">
    <source>
        <dbReference type="EMBL" id="KAK3254373.1"/>
    </source>
</evidence>
<feature type="region of interest" description="Disordered" evidence="1">
    <location>
        <begin position="1"/>
        <end position="25"/>
    </location>
</feature>
<evidence type="ECO:0000313" key="3">
    <source>
        <dbReference type="Proteomes" id="UP001190700"/>
    </source>
</evidence>
<gene>
    <name evidence="2" type="ORF">CYMTET_36412</name>
</gene>
<reference evidence="2 3" key="1">
    <citation type="journal article" date="2015" name="Genome Biol. Evol.">
        <title>Comparative Genomics of a Bacterivorous Green Alga Reveals Evolutionary Causalities and Consequences of Phago-Mixotrophic Mode of Nutrition.</title>
        <authorList>
            <person name="Burns J.A."/>
            <person name="Paasch A."/>
            <person name="Narechania A."/>
            <person name="Kim E."/>
        </authorList>
    </citation>
    <scope>NUCLEOTIDE SEQUENCE [LARGE SCALE GENOMIC DNA]</scope>
    <source>
        <strain evidence="2 3">PLY_AMNH</strain>
    </source>
</reference>
<accession>A0AAE0CH99</accession>
<feature type="compositionally biased region" description="Low complexity" evidence="1">
    <location>
        <begin position="1"/>
        <end position="13"/>
    </location>
</feature>
<evidence type="ECO:0000256" key="1">
    <source>
        <dbReference type="SAM" id="MobiDB-lite"/>
    </source>
</evidence>
<proteinExistence type="predicted"/>
<protein>
    <submittedName>
        <fullName evidence="2">Uncharacterized protein</fullName>
    </submittedName>
</protein>
<sequence length="119" mass="12893">MLGATDATGDTAAQPLRSQGLSHRRQQELECRACEVQPQVQYMEYEWRMVLHAHGDSARLGKLVTSRDPSVLAQVKTEFMLTALDAEHAGSPDSDGGEVVIGRGAYLPDGSDEVLAVLQ</sequence>
<name>A0AAE0CH99_9CHLO</name>
<comment type="caution">
    <text evidence="2">The sequence shown here is derived from an EMBL/GenBank/DDBJ whole genome shotgun (WGS) entry which is preliminary data.</text>
</comment>
<feature type="non-terminal residue" evidence="2">
    <location>
        <position position="119"/>
    </location>
</feature>